<dbReference type="GO" id="GO:0005886">
    <property type="term" value="C:plasma membrane"/>
    <property type="evidence" value="ECO:0007669"/>
    <property type="project" value="TreeGrafter"/>
</dbReference>
<sequence>MASSQSTIVSSDAGSQPLLIENLTKCFAQGDKRVLALNGVSAEVNQSEFVAIMGASGSGKSTLLNLIAGITQPDQGRVLIDGTEITSLRDPALTRFRRRKIGLVFQSFNLIPTLTARDNILLPVLAGGEQGPLSVNELLERIGLQDRATHRPDALSGGEQQRIAIARALISDPALLLADEPTGSLDSVTSQTICRLMKELRDDLGRTVIVVTHEPDVAMWADRVIVLRDGQKLTEFETKQFPDAQALAAFYQETVLSSGSGAEIL</sequence>
<organism evidence="6 7">
    <name type="scientific">Gimesia maris</name>
    <dbReference type="NCBI Taxonomy" id="122"/>
    <lineage>
        <taxon>Bacteria</taxon>
        <taxon>Pseudomonadati</taxon>
        <taxon>Planctomycetota</taxon>
        <taxon>Planctomycetia</taxon>
        <taxon>Planctomycetales</taxon>
        <taxon>Planctomycetaceae</taxon>
        <taxon>Gimesia</taxon>
    </lineage>
</organism>
<keyword evidence="3 6" id="KW-0067">ATP-binding</keyword>
<evidence type="ECO:0000313" key="6">
    <source>
        <dbReference type="EMBL" id="HCO22573.1"/>
    </source>
</evidence>
<dbReference type="CDD" id="cd03255">
    <property type="entry name" value="ABC_MJ0796_LolCDE_FtsE"/>
    <property type="match status" value="1"/>
</dbReference>
<accession>A0A3D3R168</accession>
<dbReference type="SUPFAM" id="SSF52540">
    <property type="entry name" value="P-loop containing nucleoside triphosphate hydrolases"/>
    <property type="match status" value="1"/>
</dbReference>
<dbReference type="GO" id="GO:0098796">
    <property type="term" value="C:membrane protein complex"/>
    <property type="evidence" value="ECO:0007669"/>
    <property type="project" value="UniProtKB-ARBA"/>
</dbReference>
<dbReference type="GO" id="GO:0016887">
    <property type="term" value="F:ATP hydrolysis activity"/>
    <property type="evidence" value="ECO:0007669"/>
    <property type="project" value="InterPro"/>
</dbReference>
<dbReference type="InterPro" id="IPR017871">
    <property type="entry name" value="ABC_transporter-like_CS"/>
</dbReference>
<dbReference type="FunFam" id="3.40.50.300:FF:000032">
    <property type="entry name" value="Export ABC transporter ATP-binding protein"/>
    <property type="match status" value="1"/>
</dbReference>
<dbReference type="GO" id="GO:0022857">
    <property type="term" value="F:transmembrane transporter activity"/>
    <property type="evidence" value="ECO:0007669"/>
    <property type="project" value="UniProtKB-ARBA"/>
</dbReference>
<proteinExistence type="inferred from homology"/>
<dbReference type="PROSITE" id="PS50893">
    <property type="entry name" value="ABC_TRANSPORTER_2"/>
    <property type="match status" value="1"/>
</dbReference>
<dbReference type="SMART" id="SM00382">
    <property type="entry name" value="AAA"/>
    <property type="match status" value="1"/>
</dbReference>
<dbReference type="InterPro" id="IPR015854">
    <property type="entry name" value="ABC_transpr_LolD-like"/>
</dbReference>
<evidence type="ECO:0000256" key="3">
    <source>
        <dbReference type="ARBA" id="ARBA00022840"/>
    </source>
</evidence>
<evidence type="ECO:0000256" key="1">
    <source>
        <dbReference type="ARBA" id="ARBA00022448"/>
    </source>
</evidence>
<dbReference type="PANTHER" id="PTHR24220">
    <property type="entry name" value="IMPORT ATP-BINDING PROTEIN"/>
    <property type="match status" value="1"/>
</dbReference>
<dbReference type="PANTHER" id="PTHR24220:SF86">
    <property type="entry name" value="ABC TRANSPORTER ABCH.1"/>
    <property type="match status" value="1"/>
</dbReference>
<gene>
    <name evidence="6" type="ORF">DIT97_05740</name>
</gene>
<evidence type="ECO:0000256" key="2">
    <source>
        <dbReference type="ARBA" id="ARBA00022741"/>
    </source>
</evidence>
<dbReference type="InterPro" id="IPR003439">
    <property type="entry name" value="ABC_transporter-like_ATP-bd"/>
</dbReference>
<evidence type="ECO:0000256" key="4">
    <source>
        <dbReference type="ARBA" id="ARBA00038388"/>
    </source>
</evidence>
<comment type="caution">
    <text evidence="6">The sequence shown here is derived from an EMBL/GenBank/DDBJ whole genome shotgun (WGS) entry which is preliminary data.</text>
</comment>
<comment type="similarity">
    <text evidence="4">Belongs to the ABC transporter superfamily. Macrolide exporter (TC 3.A.1.122) family.</text>
</comment>
<dbReference type="InterPro" id="IPR027417">
    <property type="entry name" value="P-loop_NTPase"/>
</dbReference>
<dbReference type="Proteomes" id="UP000263642">
    <property type="component" value="Unassembled WGS sequence"/>
</dbReference>
<dbReference type="PROSITE" id="PS00211">
    <property type="entry name" value="ABC_TRANSPORTER_1"/>
    <property type="match status" value="1"/>
</dbReference>
<dbReference type="InterPro" id="IPR003593">
    <property type="entry name" value="AAA+_ATPase"/>
</dbReference>
<dbReference type="EMBL" id="DQAY01000037">
    <property type="protein sequence ID" value="HCO22573.1"/>
    <property type="molecule type" value="Genomic_DNA"/>
</dbReference>
<dbReference type="AlphaFoldDB" id="A0A3D3R168"/>
<reference evidence="6 7" key="1">
    <citation type="journal article" date="2018" name="Nat. Biotechnol.">
        <title>A standardized bacterial taxonomy based on genome phylogeny substantially revises the tree of life.</title>
        <authorList>
            <person name="Parks D.H."/>
            <person name="Chuvochina M."/>
            <person name="Waite D.W."/>
            <person name="Rinke C."/>
            <person name="Skarshewski A."/>
            <person name="Chaumeil P.A."/>
            <person name="Hugenholtz P."/>
        </authorList>
    </citation>
    <scope>NUCLEOTIDE SEQUENCE [LARGE SCALE GENOMIC DNA]</scope>
    <source>
        <strain evidence="6">UBA9375</strain>
    </source>
</reference>
<dbReference type="Pfam" id="PF00005">
    <property type="entry name" value="ABC_tran"/>
    <property type="match status" value="1"/>
</dbReference>
<dbReference type="InterPro" id="IPR017911">
    <property type="entry name" value="MacB-like_ATP-bd"/>
</dbReference>
<dbReference type="Gene3D" id="3.40.50.300">
    <property type="entry name" value="P-loop containing nucleotide triphosphate hydrolases"/>
    <property type="match status" value="1"/>
</dbReference>
<keyword evidence="1" id="KW-0813">Transport</keyword>
<evidence type="ECO:0000259" key="5">
    <source>
        <dbReference type="PROSITE" id="PS50893"/>
    </source>
</evidence>
<keyword evidence="2" id="KW-0547">Nucleotide-binding</keyword>
<feature type="domain" description="ABC transporter" evidence="5">
    <location>
        <begin position="18"/>
        <end position="254"/>
    </location>
</feature>
<evidence type="ECO:0000313" key="7">
    <source>
        <dbReference type="Proteomes" id="UP000263642"/>
    </source>
</evidence>
<protein>
    <submittedName>
        <fullName evidence="6">Peptide ABC transporter ATP-binding protein</fullName>
    </submittedName>
</protein>
<dbReference type="GO" id="GO:0005524">
    <property type="term" value="F:ATP binding"/>
    <property type="evidence" value="ECO:0007669"/>
    <property type="project" value="UniProtKB-KW"/>
</dbReference>
<name>A0A3D3R168_9PLAN</name>